<dbReference type="SUPFAM" id="SSF81296">
    <property type="entry name" value="E set domains"/>
    <property type="match status" value="2"/>
</dbReference>
<gene>
    <name evidence="3" type="ORF">KC01_LOCUS41791</name>
</gene>
<evidence type="ECO:0000259" key="2">
    <source>
        <dbReference type="SMART" id="SM01017"/>
    </source>
</evidence>
<proteinExistence type="inferred from homology"/>
<dbReference type="GO" id="GO:0005737">
    <property type="term" value="C:cytoplasm"/>
    <property type="evidence" value="ECO:0007669"/>
    <property type="project" value="TreeGrafter"/>
</dbReference>
<dbReference type="Proteomes" id="UP001497482">
    <property type="component" value="Chromosome 9"/>
</dbReference>
<keyword evidence="4" id="KW-1185">Reference proteome</keyword>
<dbReference type="AlphaFoldDB" id="A0AAV2MSE1"/>
<name>A0AAV2MSE1_KNICA</name>
<dbReference type="EMBL" id="OZ035831">
    <property type="protein sequence ID" value="CAL1615931.1"/>
    <property type="molecule type" value="Genomic_DNA"/>
</dbReference>
<dbReference type="Gene3D" id="2.60.40.640">
    <property type="match status" value="2"/>
</dbReference>
<evidence type="ECO:0000313" key="4">
    <source>
        <dbReference type="Proteomes" id="UP001497482"/>
    </source>
</evidence>
<organism evidence="3 4">
    <name type="scientific">Knipowitschia caucasica</name>
    <name type="common">Caucasian dwarf goby</name>
    <name type="synonym">Pomatoschistus caucasicus</name>
    <dbReference type="NCBI Taxonomy" id="637954"/>
    <lineage>
        <taxon>Eukaryota</taxon>
        <taxon>Metazoa</taxon>
        <taxon>Chordata</taxon>
        <taxon>Craniata</taxon>
        <taxon>Vertebrata</taxon>
        <taxon>Euteleostomi</taxon>
        <taxon>Actinopterygii</taxon>
        <taxon>Neopterygii</taxon>
        <taxon>Teleostei</taxon>
        <taxon>Neoteleostei</taxon>
        <taxon>Acanthomorphata</taxon>
        <taxon>Gobiaria</taxon>
        <taxon>Gobiiformes</taxon>
        <taxon>Gobioidei</taxon>
        <taxon>Gobiidae</taxon>
        <taxon>Gobiinae</taxon>
        <taxon>Knipowitschia</taxon>
    </lineage>
</organism>
<dbReference type="GO" id="GO:0007399">
    <property type="term" value="P:nervous system development"/>
    <property type="evidence" value="ECO:0007669"/>
    <property type="project" value="UniProtKB-ARBA"/>
</dbReference>
<dbReference type="GO" id="GO:0005886">
    <property type="term" value="C:plasma membrane"/>
    <property type="evidence" value="ECO:0007669"/>
    <property type="project" value="TreeGrafter"/>
</dbReference>
<dbReference type="GO" id="GO:0015031">
    <property type="term" value="P:protein transport"/>
    <property type="evidence" value="ECO:0007669"/>
    <property type="project" value="TreeGrafter"/>
</dbReference>
<dbReference type="InterPro" id="IPR011021">
    <property type="entry name" value="Arrestin-like_N"/>
</dbReference>
<dbReference type="InterPro" id="IPR014752">
    <property type="entry name" value="Arrestin-like_C"/>
</dbReference>
<dbReference type="InterPro" id="IPR050357">
    <property type="entry name" value="Arrestin_domain-protein"/>
</dbReference>
<evidence type="ECO:0000256" key="1">
    <source>
        <dbReference type="ARBA" id="ARBA00005298"/>
    </source>
</evidence>
<evidence type="ECO:0000313" key="3">
    <source>
        <dbReference type="EMBL" id="CAL1615931.1"/>
    </source>
</evidence>
<reference evidence="3 4" key="1">
    <citation type="submission" date="2024-04" db="EMBL/GenBank/DDBJ databases">
        <authorList>
            <person name="Waldvogel A.-M."/>
            <person name="Schoenle A."/>
        </authorList>
    </citation>
    <scope>NUCLEOTIDE SEQUENCE [LARGE SCALE GENOMIC DNA]</scope>
</reference>
<dbReference type="PANTHER" id="PTHR11188">
    <property type="entry name" value="ARRESTIN DOMAIN CONTAINING PROTEIN"/>
    <property type="match status" value="1"/>
</dbReference>
<feature type="domain" description="Arrestin C-terminal-like" evidence="2">
    <location>
        <begin position="167"/>
        <end position="295"/>
    </location>
</feature>
<dbReference type="InterPro" id="IPR014756">
    <property type="entry name" value="Ig_E-set"/>
</dbReference>
<dbReference type="InterPro" id="IPR011022">
    <property type="entry name" value="Arrestin_C-like"/>
</dbReference>
<protein>
    <recommendedName>
        <fullName evidence="2">Arrestin C-terminal-like domain-containing protein</fullName>
    </recommendedName>
</protein>
<dbReference type="PANTHER" id="PTHR11188:SF135">
    <property type="entry name" value="ARRESTIN DOMAIN CONTAINING 3-LIKE-RELATED"/>
    <property type="match status" value="1"/>
</dbReference>
<accession>A0AAV2MSE1</accession>
<dbReference type="Pfam" id="PF02752">
    <property type="entry name" value="Arrestin_C"/>
    <property type="match status" value="1"/>
</dbReference>
<comment type="similarity">
    <text evidence="1">Belongs to the arrestin family.</text>
</comment>
<dbReference type="Pfam" id="PF00339">
    <property type="entry name" value="Arrestin_N"/>
    <property type="match status" value="1"/>
</dbReference>
<sequence>MTIESFSIEYDANNKDNVFSRGDSIRGRVVLELPKETKFQFLVIKAKGKASVKWTEHYGPRLHITYYSKEKYFSIEKQLLDDASGSKLIPAGRHVFPFTFEIPILELPSSFKGKHGKIIYRLEARAGRSMRLDRKAREEFFILFNEDLSTPDLMKPQFICSEKKLFSSGNVTLNVQTKQMGYLQGDKIEVHTEILNNSNKPITPKYVLYEKQTFYTKLKRKVYTKDIIKEKGQAVGARSQLNDTRVLSIPHLLPPTLLSCPILKLEYKLKVVLDVSLIGNVEAKLPIIVMRESKMLEEQNQHESLFG</sequence>
<dbReference type="SMART" id="SM01017">
    <property type="entry name" value="Arrestin_C"/>
    <property type="match status" value="1"/>
</dbReference>